<dbReference type="EMBL" id="ACYT02000045">
    <property type="protein sequence ID" value="EFF79618.1"/>
    <property type="molecule type" value="Genomic_DNA"/>
</dbReference>
<sequence length="92" mass="10550">MRRSARTGKEPIHFRHAWQQTHHKTQLSHMQQSQNSQHQHHDYRANTCAFITFSTTTASLLTHPDTTSPPVTKVHHPGPSRPVLVNDKQLKA</sequence>
<name>D4TZW3_9ACTO</name>
<evidence type="ECO:0000313" key="3">
    <source>
        <dbReference type="Proteomes" id="UP000003150"/>
    </source>
</evidence>
<dbReference type="Proteomes" id="UP000003150">
    <property type="component" value="Unassembled WGS sequence"/>
</dbReference>
<feature type="compositionally biased region" description="Low complexity" evidence="1">
    <location>
        <begin position="27"/>
        <end position="37"/>
    </location>
</feature>
<feature type="region of interest" description="Disordered" evidence="1">
    <location>
        <begin position="61"/>
        <end position="92"/>
    </location>
</feature>
<dbReference type="AlphaFoldDB" id="D4TZW3"/>
<evidence type="ECO:0000313" key="2">
    <source>
        <dbReference type="EMBL" id="EFF79618.1"/>
    </source>
</evidence>
<organism evidence="2 3">
    <name type="scientific">Schaalia odontolytica F0309</name>
    <dbReference type="NCBI Taxonomy" id="649742"/>
    <lineage>
        <taxon>Bacteria</taxon>
        <taxon>Bacillati</taxon>
        <taxon>Actinomycetota</taxon>
        <taxon>Actinomycetes</taxon>
        <taxon>Actinomycetales</taxon>
        <taxon>Actinomycetaceae</taxon>
        <taxon>Schaalia</taxon>
    </lineage>
</organism>
<protein>
    <submittedName>
        <fullName evidence="2">Uncharacterized protein</fullName>
    </submittedName>
</protein>
<proteinExistence type="predicted"/>
<reference evidence="2 3" key="1">
    <citation type="submission" date="2009-10" db="EMBL/GenBank/DDBJ databases">
        <authorList>
            <person name="Weinstock G."/>
            <person name="Sodergren E."/>
            <person name="Clifton S."/>
            <person name="Fulton L."/>
            <person name="Fulton B."/>
            <person name="Courtney L."/>
            <person name="Fronick C."/>
            <person name="Harrison M."/>
            <person name="Strong C."/>
            <person name="Farmer C."/>
            <person name="Delahaunty K."/>
            <person name="Markovic C."/>
            <person name="Hall O."/>
            <person name="Minx P."/>
            <person name="Tomlinson C."/>
            <person name="Mitreva M."/>
            <person name="Nelson J."/>
            <person name="Hou S."/>
            <person name="Wollam A."/>
            <person name="Pepin K.H."/>
            <person name="Johnson M."/>
            <person name="Bhonagiri V."/>
            <person name="Nash W.E."/>
            <person name="Warren W."/>
            <person name="Chinwalla A."/>
            <person name="Mardis E.R."/>
            <person name="Wilson R.K."/>
        </authorList>
    </citation>
    <scope>NUCLEOTIDE SEQUENCE [LARGE SCALE GENOMIC DNA]</scope>
    <source>
        <strain evidence="2 3">F0309</strain>
    </source>
</reference>
<dbReference type="HOGENOM" id="CLU_2406725_0_0_11"/>
<feature type="compositionally biased region" description="Polar residues" evidence="1">
    <location>
        <begin position="61"/>
        <end position="70"/>
    </location>
</feature>
<dbReference type="PATRIC" id="fig|649742.3.peg.1153"/>
<accession>D4TZW3</accession>
<feature type="region of interest" description="Disordered" evidence="1">
    <location>
        <begin position="20"/>
        <end position="41"/>
    </location>
</feature>
<comment type="caution">
    <text evidence="2">The sequence shown here is derived from an EMBL/GenBank/DDBJ whole genome shotgun (WGS) entry which is preliminary data.</text>
</comment>
<evidence type="ECO:0000256" key="1">
    <source>
        <dbReference type="SAM" id="MobiDB-lite"/>
    </source>
</evidence>
<gene>
    <name evidence="2" type="ORF">HMPREF0970_01499</name>
</gene>